<dbReference type="KEGG" id="orm:HTY61_02215"/>
<accession>A0A6N1V8Q6</accession>
<dbReference type="AlphaFoldDB" id="A0A6N1V8Q6"/>
<dbReference type="Proteomes" id="UP000509367">
    <property type="component" value="Chromosome"/>
</dbReference>
<evidence type="ECO:0000313" key="2">
    <source>
        <dbReference type="Proteomes" id="UP000509367"/>
    </source>
</evidence>
<organism evidence="1 2">
    <name type="scientific">Oricola thermophila</name>
    <dbReference type="NCBI Taxonomy" id="2742145"/>
    <lineage>
        <taxon>Bacteria</taxon>
        <taxon>Pseudomonadati</taxon>
        <taxon>Pseudomonadota</taxon>
        <taxon>Alphaproteobacteria</taxon>
        <taxon>Hyphomicrobiales</taxon>
        <taxon>Ahrensiaceae</taxon>
        <taxon>Oricola</taxon>
    </lineage>
</organism>
<dbReference type="EMBL" id="CP054836">
    <property type="protein sequence ID" value="QKV17361.1"/>
    <property type="molecule type" value="Genomic_DNA"/>
</dbReference>
<gene>
    <name evidence="1" type="ORF">HTY61_02215</name>
</gene>
<keyword evidence="2" id="KW-1185">Reference proteome</keyword>
<dbReference type="RefSeq" id="WP_175275257.1">
    <property type="nucleotide sequence ID" value="NZ_CP054836.1"/>
</dbReference>
<reference evidence="1 2" key="1">
    <citation type="submission" date="2020-06" db="EMBL/GenBank/DDBJ databases">
        <title>Oricola thermophila sp. nov. isolated from a tidal sediments.</title>
        <authorList>
            <person name="Kwon K.K."/>
            <person name="Yang S.-H."/>
            <person name="Park M.-J."/>
        </authorList>
    </citation>
    <scope>NUCLEOTIDE SEQUENCE [LARGE SCALE GENOMIC DNA]</scope>
    <source>
        <strain evidence="1 2">MEBiC13590</strain>
    </source>
</reference>
<name>A0A6N1V8Q6_9HYPH</name>
<protein>
    <submittedName>
        <fullName evidence="1">Uncharacterized protein</fullName>
    </submittedName>
</protein>
<proteinExistence type="predicted"/>
<evidence type="ECO:0000313" key="1">
    <source>
        <dbReference type="EMBL" id="QKV17361.1"/>
    </source>
</evidence>
<sequence length="95" mass="10686">MQTRTRRSTACFLHPFVLAGLGDAQPPGEFDIDEDEQVVEGLSWIAWHRTATFIHLHAGHAGARTRQMVEIDHADLEQALELDRKRGDGPENDIL</sequence>